<reference evidence="2" key="3">
    <citation type="journal article" date="2018" name="Nature">
        <title>A major lineage of non-tailed dsDNA viruses as unrecognized killers of marine bacteria.</title>
        <authorList>
            <person name="Kauffman K.M."/>
            <person name="Hussain F.A."/>
            <person name="Yang J."/>
            <person name="Arevalo P."/>
            <person name="Brown J.M."/>
            <person name="Chang W.K."/>
            <person name="VanInsberghe D."/>
            <person name="Elsherbini J."/>
            <person name="Sharma R.S."/>
            <person name="Cutler M.B."/>
            <person name="Kelly L."/>
            <person name="Polz M.F."/>
        </authorList>
    </citation>
    <scope>NUCLEOTIDE SEQUENCE</scope>
    <source>
        <strain evidence="2">10N.222.48.A2</strain>
    </source>
</reference>
<comment type="caution">
    <text evidence="2">The sequence shown here is derived from an EMBL/GenBank/DDBJ whole genome shotgun (WGS) entry which is preliminary data.</text>
</comment>
<evidence type="ECO:0000313" key="3">
    <source>
        <dbReference type="EMBL" id="TKG31125.1"/>
    </source>
</evidence>
<dbReference type="EMBL" id="SYVV01000027">
    <property type="protein sequence ID" value="TKG31125.1"/>
    <property type="molecule type" value="Genomic_DNA"/>
</dbReference>
<reference evidence="4" key="1">
    <citation type="submission" date="2016-07" db="EMBL/GenBank/DDBJ databases">
        <title>Nontailed viruses are major unrecognized killers of bacteria in the ocean.</title>
        <authorList>
            <person name="Kauffman K."/>
            <person name="Hussain F."/>
            <person name="Yang J."/>
            <person name="Arevalo P."/>
            <person name="Brown J."/>
            <person name="Cutler M."/>
            <person name="Kelly L."/>
            <person name="Polz M.F."/>
        </authorList>
    </citation>
    <scope>NUCLEOTIDE SEQUENCE [LARGE SCALE GENOMIC DNA]</scope>
    <source>
        <strain evidence="4">10N.222.48.A2</strain>
    </source>
</reference>
<dbReference type="EMBL" id="MDBP01000029">
    <property type="protein sequence ID" value="PMP17407.1"/>
    <property type="molecule type" value="Genomic_DNA"/>
</dbReference>
<dbReference type="GO" id="GO:0005737">
    <property type="term" value="C:cytoplasm"/>
    <property type="evidence" value="ECO:0007669"/>
    <property type="project" value="InterPro"/>
</dbReference>
<dbReference type="GO" id="GO:0033925">
    <property type="term" value="F:mannosyl-glycoprotein endo-beta-N-acetylglucosaminidase activity"/>
    <property type="evidence" value="ECO:0007669"/>
    <property type="project" value="InterPro"/>
</dbReference>
<dbReference type="AlphaFoldDB" id="A0A2N7NN32"/>
<evidence type="ECO:0000313" key="5">
    <source>
        <dbReference type="Proteomes" id="UP000308018"/>
    </source>
</evidence>
<organism evidence="2 4">
    <name type="scientific">Vibrio tasmaniensis</name>
    <dbReference type="NCBI Taxonomy" id="212663"/>
    <lineage>
        <taxon>Bacteria</taxon>
        <taxon>Pseudomonadati</taxon>
        <taxon>Pseudomonadota</taxon>
        <taxon>Gammaproteobacteria</taxon>
        <taxon>Vibrionales</taxon>
        <taxon>Vibrionaceae</taxon>
        <taxon>Vibrio</taxon>
    </lineage>
</organism>
<dbReference type="Pfam" id="PF03644">
    <property type="entry name" value="Glyco_hydro_85"/>
    <property type="match status" value="1"/>
</dbReference>
<evidence type="ECO:0000313" key="2">
    <source>
        <dbReference type="EMBL" id="PMP17407.1"/>
    </source>
</evidence>
<accession>A0A2N7NN32</accession>
<evidence type="ECO:0000259" key="1">
    <source>
        <dbReference type="Pfam" id="PF03644"/>
    </source>
</evidence>
<dbReference type="RefSeq" id="WP_102257495.1">
    <property type="nucleotide sequence ID" value="NZ_MDBG01000102.1"/>
</dbReference>
<proteinExistence type="predicted"/>
<reference evidence="3 5" key="4">
    <citation type="submission" date="2019-04" db="EMBL/GenBank/DDBJ databases">
        <title>A reverse ecology approach based on a biological definition of microbial populations.</title>
        <authorList>
            <person name="Arevalo P."/>
            <person name="Vaninsberghe D."/>
            <person name="Elsherbini J."/>
            <person name="Gore J."/>
            <person name="Polz M."/>
        </authorList>
    </citation>
    <scope>NUCLEOTIDE SEQUENCE [LARGE SCALE GENOMIC DNA]</scope>
    <source>
        <strain evidence="3 5">10N.222.45.A8</strain>
    </source>
</reference>
<sequence length="752" mass="85809">MEKQRERRQWGTWIKSVFIFFIGGLIFSSQTYAQGKKTYTWFINKPNNATSSVPSLKDLTVNDILSDEDYLSKNTKERQTGILVDGVIQPWVYHWARIEDRLDPDTALNKLNHRYTALVRPRATLERIPDAITSPDRVRFDYWDYLEGMVFWGGSSQEGTILAPDPQWIEEAHVKGVKIYGSVFLPSLSHGGNFQDCRDLGTVSLMTKLIELADGLNFEGWFLNVESFSGEQQRETCINQIDSALSDSRITTLQQEKNIEFIKYIGSEGYSGWISDADITPNGFIEPRMKASPHSNEVDYYLISEYGAEALNEIRNPAKFNSNKQYLMFPNASYWGQLDQTTKYTIEVGARNNAEQVAKQYWEGMLGNDERKESEEYNWNGVSQYTKKRSTDAQLERFPVLAYQDINFQGSLTHLNYGRSSAEEINAIGEISSIKVGPKSYVRLCKSTDYSNCLTVWGLDLDFVGEEMNDSIVHLEVGPLELYPENVVFYTDQYFQGQKLTLDRTNAFYDTTDIYDRAFYRSISSLVVPPGKKVLLCNTRTEDSCQFPYTGTVKLVAASDNDVTRGVKIIDQPQLTLATLFAHRDQQPPLFEMLQLNHVYNASELGDVGITSSSLRLHDKQYQVKACLQSNLEGTCDIYYADSNYFGDLRNDSYRSFVIEKRDLNNVIGLAYMDLQLHGPQYPLLTGTNENFPDIFRGGISSIKLLLPGYEFSYCLTDNQQNLECTGYRSNDSLGLSSDYDDNRTLSIRIRE</sequence>
<gene>
    <name evidence="2" type="ORF">BCS92_05390</name>
    <name evidence="3" type="ORF">FC057_15420</name>
</gene>
<reference evidence="2" key="2">
    <citation type="submission" date="2016-07" db="EMBL/GenBank/DDBJ databases">
        <authorList>
            <person name="Wan K."/>
            <person name="Booth B."/>
            <person name="Spirohn K."/>
            <person name="Hao T."/>
            <person name="Hu Y."/>
            <person name="Calderwood M."/>
            <person name="Hill D."/>
            <person name="Mohr S."/>
            <person name="Vidal M."/>
            <person name="Celniker S."/>
            <person name="Perrimon N."/>
        </authorList>
    </citation>
    <scope>NUCLEOTIDE SEQUENCE</scope>
    <source>
        <strain evidence="2">10N.222.48.A2</strain>
    </source>
</reference>
<evidence type="ECO:0000313" key="4">
    <source>
        <dbReference type="Proteomes" id="UP000235579"/>
    </source>
</evidence>
<name>A0A2N7NN32_9VIBR</name>
<protein>
    <recommendedName>
        <fullName evidence="1">Cytosolic endo-beta-N-acetylglucosaminidase TIM barrel domain-containing protein</fullName>
    </recommendedName>
</protein>
<dbReference type="Gene3D" id="2.60.20.10">
    <property type="entry name" value="Crystallins"/>
    <property type="match status" value="2"/>
</dbReference>
<feature type="domain" description="Cytosolic endo-beta-N-acetylglucosaminidase TIM barrel" evidence="1">
    <location>
        <begin position="136"/>
        <end position="241"/>
    </location>
</feature>
<dbReference type="Gene3D" id="3.20.20.80">
    <property type="entry name" value="Glycosidases"/>
    <property type="match status" value="1"/>
</dbReference>
<dbReference type="Proteomes" id="UP000308018">
    <property type="component" value="Unassembled WGS sequence"/>
</dbReference>
<dbReference type="Proteomes" id="UP000235579">
    <property type="component" value="Unassembled WGS sequence"/>
</dbReference>
<dbReference type="InterPro" id="IPR005201">
    <property type="entry name" value="TIM_ENGase"/>
</dbReference>